<dbReference type="InterPro" id="IPR036250">
    <property type="entry name" value="AcylCo_DH-like_C"/>
</dbReference>
<dbReference type="InterPro" id="IPR012258">
    <property type="entry name" value="Acyl-CoA_oxidase"/>
</dbReference>
<dbReference type="PANTHER" id="PTHR10909">
    <property type="entry name" value="ELECTRON TRANSPORT OXIDOREDUCTASE"/>
    <property type="match status" value="1"/>
</dbReference>
<evidence type="ECO:0000313" key="3">
    <source>
        <dbReference type="EMBL" id="KAJ7705708.1"/>
    </source>
</evidence>
<dbReference type="Proteomes" id="UP001215598">
    <property type="component" value="Unassembled WGS sequence"/>
</dbReference>
<sequence>MPTQLKPRTEPLIRQSSAPAYSASASAEDGMRLSTHSALARSPLFTSAVYDFSLPKIQRQANTLARAEAITRSCDFTVEQVNIVSERFWTSALHPLVVVDVAAHSLSLIQMNLVAGTLSQAAHKPEIAELCRKLLNWEISFVPPCLVESAAVNKKLFDSGHYLLTEVGHGLDTQNLETKATLLDDGSFEIHTPHLRAAKFMPCTTPTGGIPRVAVVMARLQANGEFHGIRPFVVPLNDGVSTMAPGVACRALPDRSGTRPMGNAITSFTHVRIPGSAFVGDLSDLSTSKIPARLHLLQSIWRLGVGTATLAAIVIPALRVASHLTTIFARSRTVTNSSGKTAPIMSFRTTQTPIMYALAQAAVLEAFYRWMHPFYITTAEDRKGLSEAAVNMRNALSCIFKTLAVQHWRETSTQLTDRLGARGLFLENQLISMEVELRGMAIAEGDVLVLCIRLATEYLLGRYPLPKPQRLHTLIAKHEMGIFVEMRLALVAMGKNHRSEDFNRFLLPRCIALVLAIGQRMAYEAALDAHVHPALIRLYEAGAVLQDLAWYIENKYVTRETAKKNEAAAIEGVLEVLDTVLAENACEEVLHAPILSDERWSEWVATLPLNEQAKL</sequence>
<dbReference type="SUPFAM" id="SSF56645">
    <property type="entry name" value="Acyl-CoA dehydrogenase NM domain-like"/>
    <property type="match status" value="1"/>
</dbReference>
<dbReference type="PANTHER" id="PTHR10909:SF382">
    <property type="entry name" value="ACYL-COENZYME A OXIDASE"/>
    <property type="match status" value="1"/>
</dbReference>
<comment type="caution">
    <text evidence="3">The sequence shown here is derived from an EMBL/GenBank/DDBJ whole genome shotgun (WGS) entry which is preliminary data.</text>
</comment>
<dbReference type="Gene3D" id="2.40.110.10">
    <property type="entry name" value="Butyryl-CoA Dehydrogenase, subunit A, domain 2"/>
    <property type="match status" value="1"/>
</dbReference>
<proteinExistence type="predicted"/>
<evidence type="ECO:0000259" key="2">
    <source>
        <dbReference type="Pfam" id="PF22924"/>
    </source>
</evidence>
<dbReference type="SUPFAM" id="SSF47203">
    <property type="entry name" value="Acyl-CoA dehydrogenase C-terminal domain-like"/>
    <property type="match status" value="1"/>
</dbReference>
<dbReference type="InterPro" id="IPR009100">
    <property type="entry name" value="AcylCoA_DH/oxidase_NM_dom_sf"/>
</dbReference>
<protein>
    <submittedName>
        <fullName evidence="3">Acyl-CoA oxidase</fullName>
    </submittedName>
</protein>
<dbReference type="Gene3D" id="1.20.140.10">
    <property type="entry name" value="Butyryl-CoA Dehydrogenase, subunit A, domain 3"/>
    <property type="match status" value="1"/>
</dbReference>
<organism evidence="3 4">
    <name type="scientific">Mycena metata</name>
    <dbReference type="NCBI Taxonomy" id="1033252"/>
    <lineage>
        <taxon>Eukaryota</taxon>
        <taxon>Fungi</taxon>
        <taxon>Dikarya</taxon>
        <taxon>Basidiomycota</taxon>
        <taxon>Agaricomycotina</taxon>
        <taxon>Agaricomycetes</taxon>
        <taxon>Agaricomycetidae</taxon>
        <taxon>Agaricales</taxon>
        <taxon>Marasmiineae</taxon>
        <taxon>Mycenaceae</taxon>
        <taxon>Mycena</taxon>
    </lineage>
</organism>
<feature type="domain" description="Acyl-CoA oxidase C-alpha1" evidence="2">
    <location>
        <begin position="329"/>
        <end position="455"/>
    </location>
</feature>
<dbReference type="GO" id="GO:0005777">
    <property type="term" value="C:peroxisome"/>
    <property type="evidence" value="ECO:0007669"/>
    <property type="project" value="InterPro"/>
</dbReference>
<dbReference type="GO" id="GO:0003997">
    <property type="term" value="F:acyl-CoA oxidase activity"/>
    <property type="evidence" value="ECO:0007669"/>
    <property type="project" value="InterPro"/>
</dbReference>
<reference evidence="3" key="1">
    <citation type="submission" date="2023-03" db="EMBL/GenBank/DDBJ databases">
        <title>Massive genome expansion in bonnet fungi (Mycena s.s.) driven by repeated elements and novel gene families across ecological guilds.</title>
        <authorList>
            <consortium name="Lawrence Berkeley National Laboratory"/>
            <person name="Harder C.B."/>
            <person name="Miyauchi S."/>
            <person name="Viragh M."/>
            <person name="Kuo A."/>
            <person name="Thoen E."/>
            <person name="Andreopoulos B."/>
            <person name="Lu D."/>
            <person name="Skrede I."/>
            <person name="Drula E."/>
            <person name="Henrissat B."/>
            <person name="Morin E."/>
            <person name="Kohler A."/>
            <person name="Barry K."/>
            <person name="LaButti K."/>
            <person name="Morin E."/>
            <person name="Salamov A."/>
            <person name="Lipzen A."/>
            <person name="Mereny Z."/>
            <person name="Hegedus B."/>
            <person name="Baldrian P."/>
            <person name="Stursova M."/>
            <person name="Weitz H."/>
            <person name="Taylor A."/>
            <person name="Grigoriev I.V."/>
            <person name="Nagy L.G."/>
            <person name="Martin F."/>
            <person name="Kauserud H."/>
        </authorList>
    </citation>
    <scope>NUCLEOTIDE SEQUENCE</scope>
    <source>
        <strain evidence="3">CBHHK182m</strain>
    </source>
</reference>
<evidence type="ECO:0000256" key="1">
    <source>
        <dbReference type="SAM" id="MobiDB-lite"/>
    </source>
</evidence>
<dbReference type="EMBL" id="JARKIB010000468">
    <property type="protein sequence ID" value="KAJ7705708.1"/>
    <property type="molecule type" value="Genomic_DNA"/>
</dbReference>
<dbReference type="Pfam" id="PF22924">
    <property type="entry name" value="ACOX_C_alpha1"/>
    <property type="match status" value="1"/>
</dbReference>
<dbReference type="GO" id="GO:0005504">
    <property type="term" value="F:fatty acid binding"/>
    <property type="evidence" value="ECO:0007669"/>
    <property type="project" value="TreeGrafter"/>
</dbReference>
<evidence type="ECO:0000313" key="4">
    <source>
        <dbReference type="Proteomes" id="UP001215598"/>
    </source>
</evidence>
<dbReference type="InterPro" id="IPR055060">
    <property type="entry name" value="ACOX_C_alpha1"/>
</dbReference>
<dbReference type="InterPro" id="IPR046373">
    <property type="entry name" value="Acyl-CoA_Oxase/DH_mid-dom_sf"/>
</dbReference>
<keyword evidence="4" id="KW-1185">Reference proteome</keyword>
<dbReference type="GO" id="GO:0033540">
    <property type="term" value="P:fatty acid beta-oxidation using acyl-CoA oxidase"/>
    <property type="evidence" value="ECO:0007669"/>
    <property type="project" value="TreeGrafter"/>
</dbReference>
<accession>A0AAD7GUX3</accession>
<name>A0AAD7GUX3_9AGAR</name>
<feature type="region of interest" description="Disordered" evidence="1">
    <location>
        <begin position="1"/>
        <end position="21"/>
    </location>
</feature>
<gene>
    <name evidence="3" type="ORF">B0H16DRAFT_1482179</name>
</gene>
<dbReference type="AlphaFoldDB" id="A0AAD7GUX3"/>
<dbReference type="GO" id="GO:0055088">
    <property type="term" value="P:lipid homeostasis"/>
    <property type="evidence" value="ECO:0007669"/>
    <property type="project" value="TreeGrafter"/>
</dbReference>
<dbReference type="GO" id="GO:0071949">
    <property type="term" value="F:FAD binding"/>
    <property type="evidence" value="ECO:0007669"/>
    <property type="project" value="InterPro"/>
</dbReference>